<dbReference type="PANTHER" id="PTHR24220">
    <property type="entry name" value="IMPORT ATP-BINDING PROTEIN"/>
    <property type="match status" value="1"/>
</dbReference>
<dbReference type="SMART" id="SM00382">
    <property type="entry name" value="AAA"/>
    <property type="match status" value="1"/>
</dbReference>
<proteinExistence type="predicted"/>
<dbReference type="GO" id="GO:0016887">
    <property type="term" value="F:ATP hydrolysis activity"/>
    <property type="evidence" value="ECO:0007669"/>
    <property type="project" value="InterPro"/>
</dbReference>
<protein>
    <submittedName>
        <fullName evidence="6">Macrolide ABC transporter ATP-binding protein</fullName>
    </submittedName>
</protein>
<dbReference type="CDD" id="cd03255">
    <property type="entry name" value="ABC_MJ0796_LolCDE_FtsE"/>
    <property type="match status" value="1"/>
</dbReference>
<dbReference type="GO" id="GO:0098796">
    <property type="term" value="C:membrane protein complex"/>
    <property type="evidence" value="ECO:0007669"/>
    <property type="project" value="UniProtKB-ARBA"/>
</dbReference>
<feature type="domain" description="ABC transporter" evidence="5">
    <location>
        <begin position="10"/>
        <end position="248"/>
    </location>
</feature>
<dbReference type="GO" id="GO:0005524">
    <property type="term" value="F:ATP binding"/>
    <property type="evidence" value="ECO:0007669"/>
    <property type="project" value="UniProtKB-KW"/>
</dbReference>
<dbReference type="InterPro" id="IPR017871">
    <property type="entry name" value="ABC_transporter-like_CS"/>
</dbReference>
<evidence type="ECO:0000256" key="4">
    <source>
        <dbReference type="SAM" id="MobiDB-lite"/>
    </source>
</evidence>
<dbReference type="InterPro" id="IPR003593">
    <property type="entry name" value="AAA+_ATPase"/>
</dbReference>
<dbReference type="Gene3D" id="3.40.50.300">
    <property type="entry name" value="P-loop containing nucleotide triphosphate hydrolases"/>
    <property type="match status" value="1"/>
</dbReference>
<dbReference type="PROSITE" id="PS00211">
    <property type="entry name" value="ABC_TRANSPORTER_1"/>
    <property type="match status" value="1"/>
</dbReference>
<sequence length="252" mass="27791">MSSEGSGILIDINHLVKNYVMGRETVTILKGVSFQVEKGDFVAIVGPSGSGKSTMMNVIGCLDTPTDGSYKLDGIEVRGMSENKLADIRNKKIGFIFQGFHLLPRLTALENCELPLIYRGLPAKQRRAMAMKALEQVGLGERVHHRPSELSGGQQQRVAIARALATNPPILLADEPTGALDMKTGQEVLQLMEDLNRQGHTIVLITHDMEVAHRASRTVIMRDGVLTEERRERDEADARVQDGDQERLVKQA</sequence>
<dbReference type="Pfam" id="PF00005">
    <property type="entry name" value="ABC_tran"/>
    <property type="match status" value="1"/>
</dbReference>
<dbReference type="GO" id="GO:0022857">
    <property type="term" value="F:transmembrane transporter activity"/>
    <property type="evidence" value="ECO:0007669"/>
    <property type="project" value="UniProtKB-ARBA"/>
</dbReference>
<dbReference type="InterPro" id="IPR003439">
    <property type="entry name" value="ABC_transporter-like_ATP-bd"/>
</dbReference>
<gene>
    <name evidence="6" type="ORF">BBD42_10970</name>
</gene>
<evidence type="ECO:0000256" key="3">
    <source>
        <dbReference type="ARBA" id="ARBA00022840"/>
    </source>
</evidence>
<dbReference type="AlphaFoldDB" id="A0A1B2DGU8"/>
<dbReference type="GO" id="GO:0005886">
    <property type="term" value="C:plasma membrane"/>
    <property type="evidence" value="ECO:0007669"/>
    <property type="project" value="TreeGrafter"/>
</dbReference>
<dbReference type="FunFam" id="3.40.50.300:FF:000032">
    <property type="entry name" value="Export ABC transporter ATP-binding protein"/>
    <property type="match status" value="1"/>
</dbReference>
<dbReference type="SUPFAM" id="SSF52540">
    <property type="entry name" value="P-loop containing nucleoside triphosphate hydrolases"/>
    <property type="match status" value="1"/>
</dbReference>
<evidence type="ECO:0000256" key="2">
    <source>
        <dbReference type="ARBA" id="ARBA00022741"/>
    </source>
</evidence>
<evidence type="ECO:0000313" key="6">
    <source>
        <dbReference type="EMBL" id="ANY66933.1"/>
    </source>
</evidence>
<dbReference type="EMBL" id="CP016808">
    <property type="protein sequence ID" value="ANY66933.1"/>
    <property type="molecule type" value="Genomic_DNA"/>
</dbReference>
<evidence type="ECO:0000259" key="5">
    <source>
        <dbReference type="PROSITE" id="PS50893"/>
    </source>
</evidence>
<feature type="region of interest" description="Disordered" evidence="4">
    <location>
        <begin position="231"/>
        <end position="252"/>
    </location>
</feature>
<dbReference type="RefSeq" id="WP_099518210.1">
    <property type="nucleotide sequence ID" value="NZ_CP016808.1"/>
</dbReference>
<name>A0A1B2DGU8_9BACL</name>
<dbReference type="PROSITE" id="PS50893">
    <property type="entry name" value="ABC_TRANSPORTER_2"/>
    <property type="match status" value="1"/>
</dbReference>
<dbReference type="InterPro" id="IPR027417">
    <property type="entry name" value="P-loop_NTPase"/>
</dbReference>
<organism evidence="6">
    <name type="scientific">Paenibacillus sp. BIHB 4019</name>
    <dbReference type="NCBI Taxonomy" id="1870819"/>
    <lineage>
        <taxon>Bacteria</taxon>
        <taxon>Bacillati</taxon>
        <taxon>Bacillota</taxon>
        <taxon>Bacilli</taxon>
        <taxon>Bacillales</taxon>
        <taxon>Paenibacillaceae</taxon>
        <taxon>Paenibacillus</taxon>
    </lineage>
</organism>
<accession>A0A1B2DGU8</accession>
<dbReference type="InterPro" id="IPR017911">
    <property type="entry name" value="MacB-like_ATP-bd"/>
</dbReference>
<keyword evidence="1" id="KW-0813">Transport</keyword>
<evidence type="ECO:0000256" key="1">
    <source>
        <dbReference type="ARBA" id="ARBA00022448"/>
    </source>
</evidence>
<keyword evidence="2" id="KW-0547">Nucleotide-binding</keyword>
<keyword evidence="3 6" id="KW-0067">ATP-binding</keyword>
<dbReference type="InterPro" id="IPR015854">
    <property type="entry name" value="ABC_transpr_LolD-like"/>
</dbReference>
<reference evidence="6" key="1">
    <citation type="submission" date="2016-08" db="EMBL/GenBank/DDBJ databases">
        <title>Complete Genome Seqeunce of Paenibacillus sp. BIHB 4019 from tea rhizoplane.</title>
        <authorList>
            <person name="Thakur R."/>
            <person name="Swarnkar M.K."/>
            <person name="Gulati A."/>
        </authorList>
    </citation>
    <scope>NUCLEOTIDE SEQUENCE [LARGE SCALE GENOMIC DNA]</scope>
    <source>
        <strain evidence="6">BIHB4019</strain>
    </source>
</reference>
<dbReference type="PANTHER" id="PTHR24220:SF86">
    <property type="entry name" value="ABC TRANSPORTER ABCH.1"/>
    <property type="match status" value="1"/>
</dbReference>